<proteinExistence type="predicted"/>
<protein>
    <submittedName>
        <fullName evidence="1">Uncharacterized protein</fullName>
    </submittedName>
</protein>
<accession>A0A167X332</accession>
<dbReference type="EMBL" id="AZHD01000004">
    <property type="protein sequence ID" value="OAA64474.1"/>
    <property type="molecule type" value="Genomic_DNA"/>
</dbReference>
<dbReference type="AlphaFoldDB" id="A0A167X332"/>
<dbReference type="OrthoDB" id="5237031at2759"/>
<name>A0A167X332_9HYPO</name>
<evidence type="ECO:0000313" key="1">
    <source>
        <dbReference type="EMBL" id="OAA64474.1"/>
    </source>
</evidence>
<gene>
    <name evidence="1" type="ORF">SPI_03121</name>
</gene>
<comment type="caution">
    <text evidence="1">The sequence shown here is derived from an EMBL/GenBank/DDBJ whole genome shotgun (WGS) entry which is preliminary data.</text>
</comment>
<organism evidence="1 2">
    <name type="scientific">Niveomyces insectorum RCEF 264</name>
    <dbReference type="NCBI Taxonomy" id="1081102"/>
    <lineage>
        <taxon>Eukaryota</taxon>
        <taxon>Fungi</taxon>
        <taxon>Dikarya</taxon>
        <taxon>Ascomycota</taxon>
        <taxon>Pezizomycotina</taxon>
        <taxon>Sordariomycetes</taxon>
        <taxon>Hypocreomycetidae</taxon>
        <taxon>Hypocreales</taxon>
        <taxon>Cordycipitaceae</taxon>
        <taxon>Niveomyces</taxon>
    </lineage>
</organism>
<keyword evidence="2" id="KW-1185">Reference proteome</keyword>
<sequence>MASTVLNLINSHSTNTVIETDQDDGSVIANFDGPFLPELPDDTLRFSKPANAPGHRHYRLYSEADGISWFETEISNIVLAAFRDSPTVVLQHQHPPKHHASDNSKIMLVDTAYTLKHGSGTLTNLAIGEFKRNLIRGPQWQAGSLDSSQRALSRELRGYAYLYECPQVFCFDHATLLLLQFRAGTVEQLKQNCEVDCWVFPRENLNGTSLRYALYRLLAQGFRRCQGLHRVSPVFDGQLADGVVLYSGMPYWRIGNNFTVAPAGYTRMVDLQSGACYWVDENGNAMSLEDGERVWDTLAFWS</sequence>
<reference evidence="1 2" key="1">
    <citation type="journal article" date="2016" name="Genome Biol. Evol.">
        <title>Divergent and convergent evolution of fungal pathogenicity.</title>
        <authorList>
            <person name="Shang Y."/>
            <person name="Xiao G."/>
            <person name="Zheng P."/>
            <person name="Cen K."/>
            <person name="Zhan S."/>
            <person name="Wang C."/>
        </authorList>
    </citation>
    <scope>NUCLEOTIDE SEQUENCE [LARGE SCALE GENOMIC DNA]</scope>
    <source>
        <strain evidence="1 2">RCEF 264</strain>
    </source>
</reference>
<evidence type="ECO:0000313" key="2">
    <source>
        <dbReference type="Proteomes" id="UP000076874"/>
    </source>
</evidence>
<dbReference type="Proteomes" id="UP000076874">
    <property type="component" value="Unassembled WGS sequence"/>
</dbReference>